<feature type="transmembrane region" description="Helical" evidence="1">
    <location>
        <begin position="21"/>
        <end position="48"/>
    </location>
</feature>
<feature type="transmembrane region" description="Helical" evidence="1">
    <location>
        <begin position="90"/>
        <end position="116"/>
    </location>
</feature>
<evidence type="ECO:0000313" key="2">
    <source>
        <dbReference type="EMBL" id="SOB58117.1"/>
    </source>
</evidence>
<dbReference type="EMBL" id="LT907975">
    <property type="protein sequence ID" value="SOB58117.1"/>
    <property type="molecule type" value="Genomic_DNA"/>
</dbReference>
<evidence type="ECO:0000313" key="3">
    <source>
        <dbReference type="Proteomes" id="UP000219215"/>
    </source>
</evidence>
<sequence length="236" mass="25566">MLQRVAASARALDPRLKMGAALVLGPLLWAMHPLAVGSWGAVLLPVVWALSLAQPLGRKMIFSLFGFVVFWCGMKFLLDAMTGLPIGTVVADSLLLGVRLSALLLLGLSLALSTSARSLGLAVSWALRPFLGRERAWKVALSLALMVHFLPLCLSTMNQVKQTLSVRCPDCGFFRKMVLIPQAVLRALGQKTWNQTLAVACRGLENGDAWQPDFAWNRQDTVAVVVVSFALVLSSL</sequence>
<dbReference type="OrthoDB" id="5454376at2"/>
<dbReference type="RefSeq" id="WP_097011243.1">
    <property type="nucleotide sequence ID" value="NZ_LT907975.1"/>
</dbReference>
<gene>
    <name evidence="2" type="ORF">DPRO_1230</name>
</gene>
<keyword evidence="1" id="KW-1133">Transmembrane helix</keyword>
<reference evidence="3" key="1">
    <citation type="submission" date="2017-09" db="EMBL/GenBank/DDBJ databases">
        <authorList>
            <person name="Regsiter A."/>
            <person name="William W."/>
        </authorList>
    </citation>
    <scope>NUCLEOTIDE SEQUENCE [LARGE SCALE GENOMIC DNA]</scope>
    <source>
        <strain evidence="3">500-1</strain>
    </source>
</reference>
<organism evidence="2 3">
    <name type="scientific">Pseudodesulfovibrio profundus</name>
    <dbReference type="NCBI Taxonomy" id="57320"/>
    <lineage>
        <taxon>Bacteria</taxon>
        <taxon>Pseudomonadati</taxon>
        <taxon>Thermodesulfobacteriota</taxon>
        <taxon>Desulfovibrionia</taxon>
        <taxon>Desulfovibrionales</taxon>
        <taxon>Desulfovibrionaceae</taxon>
    </lineage>
</organism>
<dbReference type="Proteomes" id="UP000219215">
    <property type="component" value="Chromosome DPRO"/>
</dbReference>
<protein>
    <submittedName>
        <fullName evidence="2">Cobalt transport protein</fullName>
    </submittedName>
</protein>
<feature type="transmembrane region" description="Helical" evidence="1">
    <location>
        <begin position="60"/>
        <end position="78"/>
    </location>
</feature>
<feature type="transmembrane region" description="Helical" evidence="1">
    <location>
        <begin position="136"/>
        <end position="157"/>
    </location>
</feature>
<dbReference type="KEGG" id="pprf:DPRO_1230"/>
<keyword evidence="3" id="KW-1185">Reference proteome</keyword>
<keyword evidence="1" id="KW-0472">Membrane</keyword>
<proteinExistence type="predicted"/>
<evidence type="ECO:0000256" key="1">
    <source>
        <dbReference type="SAM" id="Phobius"/>
    </source>
</evidence>
<keyword evidence="1" id="KW-0812">Transmembrane</keyword>
<accession>A0A2C8F6E0</accession>
<name>A0A2C8F6E0_9BACT</name>
<dbReference type="AlphaFoldDB" id="A0A2C8F6E0"/>